<dbReference type="Proteomes" id="UP001458880">
    <property type="component" value="Unassembled WGS sequence"/>
</dbReference>
<keyword evidence="2" id="KW-0695">RNA-directed DNA polymerase</keyword>
<sequence>MQKIVNDELNEMLRLGVVQKSTSAWSSPILMVPKKDGSRRFCVDFRKINQVTEKDAYPLPYISNTLEKLRNAHYLSLDIKAAYWQIALHPHSRQYTAFTVPNDFHSVLPPRRVYFSG</sequence>
<evidence type="ECO:0000313" key="3">
    <source>
        <dbReference type="Proteomes" id="UP001458880"/>
    </source>
</evidence>
<comment type="caution">
    <text evidence="2">The sequence shown here is derived from an EMBL/GenBank/DDBJ whole genome shotgun (WGS) entry which is preliminary data.</text>
</comment>
<keyword evidence="3" id="KW-1185">Reference proteome</keyword>
<keyword evidence="2" id="KW-0808">Transferase</keyword>
<evidence type="ECO:0000313" key="2">
    <source>
        <dbReference type="EMBL" id="KAK9739430.1"/>
    </source>
</evidence>
<dbReference type="PANTHER" id="PTHR24559">
    <property type="entry name" value="TRANSPOSON TY3-I GAG-POL POLYPROTEIN"/>
    <property type="match status" value="1"/>
</dbReference>
<dbReference type="GO" id="GO:0003964">
    <property type="term" value="F:RNA-directed DNA polymerase activity"/>
    <property type="evidence" value="ECO:0007669"/>
    <property type="project" value="UniProtKB-KW"/>
</dbReference>
<accession>A0AAW1M0E9</accession>
<dbReference type="InterPro" id="IPR053134">
    <property type="entry name" value="RNA-dir_DNA_polymerase"/>
</dbReference>
<dbReference type="SUPFAM" id="SSF56672">
    <property type="entry name" value="DNA/RNA polymerases"/>
    <property type="match status" value="1"/>
</dbReference>
<dbReference type="PANTHER" id="PTHR24559:SF444">
    <property type="entry name" value="REVERSE TRANSCRIPTASE DOMAIN-CONTAINING PROTEIN"/>
    <property type="match status" value="1"/>
</dbReference>
<keyword evidence="2" id="KW-0548">Nucleotidyltransferase</keyword>
<dbReference type="Pfam" id="PF00078">
    <property type="entry name" value="RVT_1"/>
    <property type="match status" value="1"/>
</dbReference>
<dbReference type="Gene3D" id="3.10.10.10">
    <property type="entry name" value="HIV Type 1 Reverse Transcriptase, subunit A, domain 1"/>
    <property type="match status" value="1"/>
</dbReference>
<gene>
    <name evidence="2" type="ORF">QE152_g9009</name>
</gene>
<dbReference type="AlphaFoldDB" id="A0AAW1M0E9"/>
<dbReference type="InterPro" id="IPR043128">
    <property type="entry name" value="Rev_trsase/Diguanyl_cyclase"/>
</dbReference>
<dbReference type="EMBL" id="JASPKY010000075">
    <property type="protein sequence ID" value="KAK9739430.1"/>
    <property type="molecule type" value="Genomic_DNA"/>
</dbReference>
<dbReference type="PROSITE" id="PS50878">
    <property type="entry name" value="RT_POL"/>
    <property type="match status" value="1"/>
</dbReference>
<dbReference type="InterPro" id="IPR043502">
    <property type="entry name" value="DNA/RNA_pol_sf"/>
</dbReference>
<name>A0AAW1M0E9_POPJA</name>
<reference evidence="2 3" key="1">
    <citation type="journal article" date="2024" name="BMC Genomics">
        <title>De novo assembly and annotation of Popillia japonica's genome with initial clues to its potential as an invasive pest.</title>
        <authorList>
            <person name="Cucini C."/>
            <person name="Boschi S."/>
            <person name="Funari R."/>
            <person name="Cardaioli E."/>
            <person name="Iannotti N."/>
            <person name="Marturano G."/>
            <person name="Paoli F."/>
            <person name="Bruttini M."/>
            <person name="Carapelli A."/>
            <person name="Frati F."/>
            <person name="Nardi F."/>
        </authorList>
    </citation>
    <scope>NUCLEOTIDE SEQUENCE [LARGE SCALE GENOMIC DNA]</scope>
    <source>
        <strain evidence="2">DMR45628</strain>
    </source>
</reference>
<proteinExistence type="predicted"/>
<feature type="domain" description="Reverse transcriptase" evidence="1">
    <location>
        <begin position="13"/>
        <end position="117"/>
    </location>
</feature>
<protein>
    <submittedName>
        <fullName evidence="2">Reverse transcriptase (RNA-dependent DNA polymerase)</fullName>
    </submittedName>
</protein>
<dbReference type="CDD" id="cd01647">
    <property type="entry name" value="RT_LTR"/>
    <property type="match status" value="1"/>
</dbReference>
<evidence type="ECO:0000259" key="1">
    <source>
        <dbReference type="PROSITE" id="PS50878"/>
    </source>
</evidence>
<dbReference type="Gene3D" id="3.30.70.270">
    <property type="match status" value="1"/>
</dbReference>
<dbReference type="InterPro" id="IPR000477">
    <property type="entry name" value="RT_dom"/>
</dbReference>
<organism evidence="2 3">
    <name type="scientific">Popillia japonica</name>
    <name type="common">Japanese beetle</name>
    <dbReference type="NCBI Taxonomy" id="7064"/>
    <lineage>
        <taxon>Eukaryota</taxon>
        <taxon>Metazoa</taxon>
        <taxon>Ecdysozoa</taxon>
        <taxon>Arthropoda</taxon>
        <taxon>Hexapoda</taxon>
        <taxon>Insecta</taxon>
        <taxon>Pterygota</taxon>
        <taxon>Neoptera</taxon>
        <taxon>Endopterygota</taxon>
        <taxon>Coleoptera</taxon>
        <taxon>Polyphaga</taxon>
        <taxon>Scarabaeiformia</taxon>
        <taxon>Scarabaeidae</taxon>
        <taxon>Rutelinae</taxon>
        <taxon>Popillia</taxon>
    </lineage>
</organism>